<dbReference type="AlphaFoldDB" id="A0A0F9EBD3"/>
<protein>
    <submittedName>
        <fullName evidence="1">Uncharacterized protein</fullName>
    </submittedName>
</protein>
<gene>
    <name evidence="1" type="ORF">LCGC14_2095900</name>
</gene>
<feature type="non-terminal residue" evidence="1">
    <location>
        <position position="1"/>
    </location>
</feature>
<name>A0A0F9EBD3_9ZZZZ</name>
<dbReference type="EMBL" id="LAZR01025623">
    <property type="protein sequence ID" value="KKL71343.1"/>
    <property type="molecule type" value="Genomic_DNA"/>
</dbReference>
<comment type="caution">
    <text evidence="1">The sequence shown here is derived from an EMBL/GenBank/DDBJ whole genome shotgun (WGS) entry which is preliminary data.</text>
</comment>
<organism evidence="1">
    <name type="scientific">marine sediment metagenome</name>
    <dbReference type="NCBI Taxonomy" id="412755"/>
    <lineage>
        <taxon>unclassified sequences</taxon>
        <taxon>metagenomes</taxon>
        <taxon>ecological metagenomes</taxon>
    </lineage>
</organism>
<reference evidence="1" key="1">
    <citation type="journal article" date="2015" name="Nature">
        <title>Complex archaea that bridge the gap between prokaryotes and eukaryotes.</title>
        <authorList>
            <person name="Spang A."/>
            <person name="Saw J.H."/>
            <person name="Jorgensen S.L."/>
            <person name="Zaremba-Niedzwiedzka K."/>
            <person name="Martijn J."/>
            <person name="Lind A.E."/>
            <person name="van Eijk R."/>
            <person name="Schleper C."/>
            <person name="Guy L."/>
            <person name="Ettema T.J."/>
        </authorList>
    </citation>
    <scope>NUCLEOTIDE SEQUENCE</scope>
</reference>
<evidence type="ECO:0000313" key="1">
    <source>
        <dbReference type="EMBL" id="KKL71343.1"/>
    </source>
</evidence>
<sequence length="80" mass="8259">DEALHVDAGKVQIDEDIVVGVNSTDEAGHVDIWDGAGSNSPAYIMLASTDGTQGYIFLANDGTLRKHSSVPTANTDGSAV</sequence>
<proteinExistence type="predicted"/>
<accession>A0A0F9EBD3</accession>